<proteinExistence type="inferred from homology"/>
<dbReference type="Gene3D" id="1.10.287.1260">
    <property type="match status" value="1"/>
</dbReference>
<evidence type="ECO:0000313" key="12">
    <source>
        <dbReference type="Proteomes" id="UP001597131"/>
    </source>
</evidence>
<feature type="domain" description="Mechanosensitive ion channel MscS C-terminal" evidence="10">
    <location>
        <begin position="441"/>
        <end position="521"/>
    </location>
</feature>
<dbReference type="RefSeq" id="WP_380743351.1">
    <property type="nucleotide sequence ID" value="NZ_JBHTLI010000001.1"/>
</dbReference>
<accession>A0ABW3NR66</accession>
<sequence>MGLRLFLIILSTSVLSYFLQQDQEERENVTVEGDSLSQVTPGDSLAKQGHPVLFEKDTLYVIYKPIGPFTAEDRAANTNRKLEALYKAEVIDSSDFSLEKAADLINIRYKDEILASVTNEDAEKMSSTKEQLAAEYLQHFKEAAIANLKEERWLKELTRIALLLLTIVAFFFAIKFLNKGFNYLIEKSVQSRAKFIKGLKIKDYELISVKREQLIILQVLKVLKWVIIVFLISLTLPTLFSIFPATESLAHTIFYYLLNPVKKFGSAVISYLPNLFTIVVVIVITRYILKFLYFLSREVERGKLEIPGFFPDWARPTFNLLRVVIFAFAFIVIFPYLPGSDSPVFQGVSVFLGLLISLGSSTAIGNIIAGLVITYMRAFKIGDRVKIGETTGDVIEKTMLVTRVRTIKNEEVSIPNSSILIGSTINYSANASEVGLVVHSTVTIGYDVPWRKVHELLIAAALETELIKKEPTPFVFQTSLDDYSVSYQINAYTDQPGMIARIKSDLHQHIQDAFNKANIEILSPGYTSVRDGNRSTTPEENLPKDYKKPGFDVNVGKPDKGE</sequence>
<evidence type="ECO:0000313" key="11">
    <source>
        <dbReference type="EMBL" id="MFD1094999.1"/>
    </source>
</evidence>
<keyword evidence="12" id="KW-1185">Reference proteome</keyword>
<feature type="domain" description="Mechanosensitive ion channel MscS" evidence="9">
    <location>
        <begin position="363"/>
        <end position="428"/>
    </location>
</feature>
<dbReference type="SUPFAM" id="SSF50182">
    <property type="entry name" value="Sm-like ribonucleoproteins"/>
    <property type="match status" value="1"/>
</dbReference>
<evidence type="ECO:0000256" key="7">
    <source>
        <dbReference type="SAM" id="MobiDB-lite"/>
    </source>
</evidence>
<evidence type="ECO:0000256" key="3">
    <source>
        <dbReference type="ARBA" id="ARBA00022475"/>
    </source>
</evidence>
<keyword evidence="3" id="KW-1003">Cell membrane</keyword>
<gene>
    <name evidence="11" type="ORF">ACFQ3Q_04500</name>
</gene>
<evidence type="ECO:0000256" key="5">
    <source>
        <dbReference type="ARBA" id="ARBA00022989"/>
    </source>
</evidence>
<evidence type="ECO:0000259" key="9">
    <source>
        <dbReference type="Pfam" id="PF00924"/>
    </source>
</evidence>
<evidence type="ECO:0000256" key="2">
    <source>
        <dbReference type="ARBA" id="ARBA00008017"/>
    </source>
</evidence>
<feature type="transmembrane region" description="Helical" evidence="8">
    <location>
        <begin position="350"/>
        <end position="376"/>
    </location>
</feature>
<evidence type="ECO:0000256" key="4">
    <source>
        <dbReference type="ARBA" id="ARBA00022692"/>
    </source>
</evidence>
<keyword evidence="5 8" id="KW-1133">Transmembrane helix</keyword>
<evidence type="ECO:0000259" key="10">
    <source>
        <dbReference type="Pfam" id="PF21082"/>
    </source>
</evidence>
<dbReference type="InterPro" id="IPR023408">
    <property type="entry name" value="MscS_beta-dom_sf"/>
</dbReference>
<dbReference type="InterPro" id="IPR011066">
    <property type="entry name" value="MscS_channel_C_sf"/>
</dbReference>
<feature type="transmembrane region" description="Helical" evidence="8">
    <location>
        <begin position="320"/>
        <end position="338"/>
    </location>
</feature>
<dbReference type="Proteomes" id="UP001597131">
    <property type="component" value="Unassembled WGS sequence"/>
</dbReference>
<organism evidence="11 12">
    <name type="scientific">Salegentibacter chungangensis</name>
    <dbReference type="NCBI Taxonomy" id="1335724"/>
    <lineage>
        <taxon>Bacteria</taxon>
        <taxon>Pseudomonadati</taxon>
        <taxon>Bacteroidota</taxon>
        <taxon>Flavobacteriia</taxon>
        <taxon>Flavobacteriales</taxon>
        <taxon>Flavobacteriaceae</taxon>
        <taxon>Salegentibacter</taxon>
    </lineage>
</organism>
<dbReference type="InterPro" id="IPR045275">
    <property type="entry name" value="MscS_archaea/bacteria_type"/>
</dbReference>
<keyword evidence="4 8" id="KW-0812">Transmembrane</keyword>
<dbReference type="InterPro" id="IPR006685">
    <property type="entry name" value="MscS_channel_2nd"/>
</dbReference>
<dbReference type="Gene3D" id="2.30.30.60">
    <property type="match status" value="1"/>
</dbReference>
<dbReference type="PANTHER" id="PTHR30221:SF18">
    <property type="entry name" value="SLL0590 PROTEIN"/>
    <property type="match status" value="1"/>
</dbReference>
<protein>
    <submittedName>
        <fullName evidence="11">Mechanosensitive ion channel family protein</fullName>
    </submittedName>
</protein>
<dbReference type="Pfam" id="PF00924">
    <property type="entry name" value="MS_channel_2nd"/>
    <property type="match status" value="1"/>
</dbReference>
<dbReference type="Gene3D" id="3.30.70.100">
    <property type="match status" value="1"/>
</dbReference>
<dbReference type="Pfam" id="PF21082">
    <property type="entry name" value="MS_channel_3rd"/>
    <property type="match status" value="1"/>
</dbReference>
<dbReference type="PANTHER" id="PTHR30221">
    <property type="entry name" value="SMALL-CONDUCTANCE MECHANOSENSITIVE CHANNEL"/>
    <property type="match status" value="1"/>
</dbReference>
<feature type="region of interest" description="Disordered" evidence="7">
    <location>
        <begin position="527"/>
        <end position="562"/>
    </location>
</feature>
<comment type="similarity">
    <text evidence="2">Belongs to the MscS (TC 1.A.23) family.</text>
</comment>
<comment type="caution">
    <text evidence="11">The sequence shown here is derived from an EMBL/GenBank/DDBJ whole genome shotgun (WGS) entry which is preliminary data.</text>
</comment>
<feature type="compositionally biased region" description="Basic and acidic residues" evidence="7">
    <location>
        <begin position="541"/>
        <end position="550"/>
    </location>
</feature>
<dbReference type="EMBL" id="JBHTLI010000001">
    <property type="protein sequence ID" value="MFD1094999.1"/>
    <property type="molecule type" value="Genomic_DNA"/>
</dbReference>
<evidence type="ECO:0000256" key="8">
    <source>
        <dbReference type="SAM" id="Phobius"/>
    </source>
</evidence>
<feature type="transmembrane region" description="Helical" evidence="8">
    <location>
        <begin position="264"/>
        <end position="289"/>
    </location>
</feature>
<comment type="subcellular location">
    <subcellularLocation>
        <location evidence="1">Cell membrane</location>
        <topology evidence="1">Multi-pass membrane protein</topology>
    </subcellularLocation>
</comment>
<dbReference type="SUPFAM" id="SSF82689">
    <property type="entry name" value="Mechanosensitive channel protein MscS (YggB), C-terminal domain"/>
    <property type="match status" value="1"/>
</dbReference>
<reference evidence="12" key="1">
    <citation type="journal article" date="2019" name="Int. J. Syst. Evol. Microbiol.">
        <title>The Global Catalogue of Microorganisms (GCM) 10K type strain sequencing project: providing services to taxonomists for standard genome sequencing and annotation.</title>
        <authorList>
            <consortium name="The Broad Institute Genomics Platform"/>
            <consortium name="The Broad Institute Genome Sequencing Center for Infectious Disease"/>
            <person name="Wu L."/>
            <person name="Ma J."/>
        </authorList>
    </citation>
    <scope>NUCLEOTIDE SEQUENCE [LARGE SCALE GENOMIC DNA]</scope>
    <source>
        <strain evidence="12">CCUG 64793</strain>
    </source>
</reference>
<evidence type="ECO:0000256" key="1">
    <source>
        <dbReference type="ARBA" id="ARBA00004651"/>
    </source>
</evidence>
<evidence type="ECO:0000256" key="6">
    <source>
        <dbReference type="ARBA" id="ARBA00023136"/>
    </source>
</evidence>
<dbReference type="InterPro" id="IPR010920">
    <property type="entry name" value="LSM_dom_sf"/>
</dbReference>
<feature type="transmembrane region" description="Helical" evidence="8">
    <location>
        <begin position="157"/>
        <end position="177"/>
    </location>
</feature>
<dbReference type="InterPro" id="IPR049278">
    <property type="entry name" value="MS_channel_C"/>
</dbReference>
<feature type="transmembrane region" description="Helical" evidence="8">
    <location>
        <begin position="222"/>
        <end position="244"/>
    </location>
</feature>
<name>A0ABW3NR66_9FLAO</name>
<keyword evidence="6 8" id="KW-0472">Membrane</keyword>